<evidence type="ECO:0000256" key="2">
    <source>
        <dbReference type="ARBA" id="ARBA00022705"/>
    </source>
</evidence>
<accession>A0A1V8TB66</accession>
<dbReference type="InterPro" id="IPR018607">
    <property type="entry name" value="Ctf8"/>
</dbReference>
<keyword evidence="2" id="KW-0235">DNA replication</keyword>
<gene>
    <name evidence="8" type="ORF">B0A48_06292</name>
</gene>
<evidence type="ECO:0000256" key="6">
    <source>
        <dbReference type="ARBA" id="ARBA00038447"/>
    </source>
</evidence>
<evidence type="ECO:0000313" key="9">
    <source>
        <dbReference type="Proteomes" id="UP000192596"/>
    </source>
</evidence>
<dbReference type="InParanoid" id="A0A1V8TB66"/>
<dbReference type="EMBL" id="NAJO01000012">
    <property type="protein sequence ID" value="OQO08422.1"/>
    <property type="molecule type" value="Genomic_DNA"/>
</dbReference>
<dbReference type="FunCoup" id="A0A1V8TB66">
    <property type="interactions" value="91"/>
</dbReference>
<keyword evidence="5" id="KW-0131">Cell cycle</keyword>
<evidence type="ECO:0000256" key="4">
    <source>
        <dbReference type="ARBA" id="ARBA00023242"/>
    </source>
</evidence>
<dbReference type="PANTHER" id="PTHR28605:SF1">
    <property type="entry name" value="CHROMOSOME TRANSMISSION FIDELITY FACTOR 8"/>
    <property type="match status" value="1"/>
</dbReference>
<organism evidence="8 9">
    <name type="scientific">Cryoendolithus antarcticus</name>
    <dbReference type="NCBI Taxonomy" id="1507870"/>
    <lineage>
        <taxon>Eukaryota</taxon>
        <taxon>Fungi</taxon>
        <taxon>Dikarya</taxon>
        <taxon>Ascomycota</taxon>
        <taxon>Pezizomycotina</taxon>
        <taxon>Dothideomycetes</taxon>
        <taxon>Dothideomycetidae</taxon>
        <taxon>Cladosporiales</taxon>
        <taxon>Cladosporiaceae</taxon>
        <taxon>Cryoendolithus</taxon>
    </lineage>
</organism>
<evidence type="ECO:0000256" key="5">
    <source>
        <dbReference type="ARBA" id="ARBA00023306"/>
    </source>
</evidence>
<comment type="similarity">
    <text evidence="6">Belongs to the CTF8 family.</text>
</comment>
<evidence type="ECO:0000256" key="3">
    <source>
        <dbReference type="ARBA" id="ARBA00023125"/>
    </source>
</evidence>
<keyword evidence="4" id="KW-0539">Nucleus</keyword>
<evidence type="ECO:0000313" key="8">
    <source>
        <dbReference type="EMBL" id="OQO08422.1"/>
    </source>
</evidence>
<dbReference type="GO" id="GO:0003677">
    <property type="term" value="F:DNA binding"/>
    <property type="evidence" value="ECO:0007669"/>
    <property type="project" value="UniProtKB-KW"/>
</dbReference>
<dbReference type="GO" id="GO:0031390">
    <property type="term" value="C:Ctf18 RFC-like complex"/>
    <property type="evidence" value="ECO:0007669"/>
    <property type="project" value="InterPro"/>
</dbReference>
<name>A0A1V8TB66_9PEZI</name>
<dbReference type="PANTHER" id="PTHR28605">
    <property type="entry name" value="CTF8, CHROMOSOME TRANSMISSION FIDELITY FACTOR 8 HOMOLOG (S. CEREVISIAE)"/>
    <property type="match status" value="1"/>
</dbReference>
<evidence type="ECO:0008006" key="10">
    <source>
        <dbReference type="Google" id="ProtNLM"/>
    </source>
</evidence>
<sequence length="145" mass="15561">MPSAPIYPTTSPQIPPVSSPLPPLLQTPSGLALLEIQGTLNSTLAPSANGSLEVGSLSFPLYDPDSPPEDTAWHKKVWLYVGKNQRMTGEVKKLAKPLAMLRRRDGSGGMVEEEGVGEEVEVVEIVRWKVLFTQRPEPMGAGGGT</sequence>
<evidence type="ECO:0000256" key="7">
    <source>
        <dbReference type="SAM" id="MobiDB-lite"/>
    </source>
</evidence>
<dbReference type="AlphaFoldDB" id="A0A1V8TB66"/>
<reference evidence="9" key="1">
    <citation type="submission" date="2017-03" db="EMBL/GenBank/DDBJ databases">
        <title>Genomes of endolithic fungi from Antarctica.</title>
        <authorList>
            <person name="Coleine C."/>
            <person name="Masonjones S."/>
            <person name="Stajich J.E."/>
        </authorList>
    </citation>
    <scope>NUCLEOTIDE SEQUENCE [LARGE SCALE GENOMIC DNA]</scope>
    <source>
        <strain evidence="9">CCFEE 5527</strain>
    </source>
</reference>
<protein>
    <recommendedName>
        <fullName evidence="10">Chromosome transmission fidelity protein 8</fullName>
    </recommendedName>
</protein>
<feature type="compositionally biased region" description="Pro residues" evidence="7">
    <location>
        <begin position="13"/>
        <end position="22"/>
    </location>
</feature>
<dbReference type="Pfam" id="PF09696">
    <property type="entry name" value="Ctf8"/>
    <property type="match status" value="1"/>
</dbReference>
<dbReference type="OrthoDB" id="121932at2759"/>
<dbReference type="Proteomes" id="UP000192596">
    <property type="component" value="Unassembled WGS sequence"/>
</dbReference>
<proteinExistence type="inferred from homology"/>
<feature type="region of interest" description="Disordered" evidence="7">
    <location>
        <begin position="1"/>
        <end position="22"/>
    </location>
</feature>
<dbReference type="STRING" id="1507870.A0A1V8TB66"/>
<dbReference type="GO" id="GO:0007064">
    <property type="term" value="P:mitotic sister chromatid cohesion"/>
    <property type="evidence" value="ECO:0007669"/>
    <property type="project" value="InterPro"/>
</dbReference>
<comment type="subcellular location">
    <subcellularLocation>
        <location evidence="1">Nucleus</location>
    </subcellularLocation>
</comment>
<keyword evidence="3" id="KW-0238">DNA-binding</keyword>
<comment type="caution">
    <text evidence="8">The sequence shown here is derived from an EMBL/GenBank/DDBJ whole genome shotgun (WGS) entry which is preliminary data.</text>
</comment>
<keyword evidence="9" id="KW-1185">Reference proteome</keyword>
<evidence type="ECO:0000256" key="1">
    <source>
        <dbReference type="ARBA" id="ARBA00004123"/>
    </source>
</evidence>
<dbReference type="GO" id="GO:0006260">
    <property type="term" value="P:DNA replication"/>
    <property type="evidence" value="ECO:0007669"/>
    <property type="project" value="UniProtKB-KW"/>
</dbReference>